<evidence type="ECO:0000313" key="6">
    <source>
        <dbReference type="EMBL" id="MCQ8129884.1"/>
    </source>
</evidence>
<dbReference type="InterPro" id="IPR036736">
    <property type="entry name" value="ACP-like_sf"/>
</dbReference>
<evidence type="ECO:0000256" key="3">
    <source>
        <dbReference type="ARBA" id="ARBA00022553"/>
    </source>
</evidence>
<dbReference type="Pfam" id="PF00550">
    <property type="entry name" value="PP-binding"/>
    <property type="match status" value="1"/>
</dbReference>
<keyword evidence="2" id="KW-0596">Phosphopantetheine</keyword>
<keyword evidence="7" id="KW-1185">Reference proteome</keyword>
<dbReference type="InterPro" id="IPR023213">
    <property type="entry name" value="CAT-like_dom_sf"/>
</dbReference>
<reference evidence="6 7" key="1">
    <citation type="submission" date="2022-07" db="EMBL/GenBank/DDBJ databases">
        <title>Methylomonas rivi sp. nov., Methylomonas rosea sp. nov., Methylomonas aureus sp. nov. and Methylomonas subterranea sp. nov., four novel methanotrophs isolated from a freshwater creek and the deep terrestrial subsurface.</title>
        <authorList>
            <person name="Abin C."/>
            <person name="Sankaranarayanan K."/>
            <person name="Garner C."/>
            <person name="Sindelar R."/>
            <person name="Kotary K."/>
            <person name="Garner R."/>
            <person name="Barclay S."/>
            <person name="Lawson P."/>
            <person name="Krumholz L."/>
        </authorList>
    </citation>
    <scope>NUCLEOTIDE SEQUENCE [LARGE SCALE GENOMIC DNA]</scope>
    <source>
        <strain evidence="6 7">WSC-6</strain>
    </source>
</reference>
<dbReference type="SUPFAM" id="SSF56801">
    <property type="entry name" value="Acetyl-CoA synthetase-like"/>
    <property type="match status" value="1"/>
</dbReference>
<protein>
    <submittedName>
        <fullName evidence="6">AMP-binding protein</fullName>
    </submittedName>
</protein>
<evidence type="ECO:0000256" key="4">
    <source>
        <dbReference type="ARBA" id="ARBA00022598"/>
    </source>
</evidence>
<sequence length="736" mass="79787">MTFYPAQAKNFVELLMQRAALHPQRMALHCLGDAASENGSYSFAELDQRARAVAVGLRQTVETGDRVLILLHSGIDYVAAFFGCLYAGAIAVPAFPPESAAKQHVNRIVSIVDDAQPKAILSHRALLDTINKGLAALPVKHAPQILAIDSIKPLLAGEWRMPDISQDAIAFLQYTSGSTASPKGVIVGHDNLLANQRAIKQGFAIGDDDVFVSWLPLYHDMGLVGSLLQPLYSGIPLVLMSPRYFLERPVRWLEAVSRFGGTISGGPDFAFRLCNERISEAQLQGLRLDSWRLAFCGAEPIRYDTLTTFADKFGAIGLPPTAPYPCYGLAEATLLVSGGRPEQAARALSCDPQALAEHRMQTAADGVALVDCGQVQPEHEATIVDPATDEPCADGRIGEIWFAGPSVTHGYWQNPEASAETFVAADGKTWLRTGDLGFFDQGSLFITGRSKDLILIRGQNIYPQDIEQTLENQIELLRKGRVAAFAVSIDGREGIGIAAEIGRSTQKLVPAENLFDAINEAVAQSCQEPAALILLLNPGALPKTSSGKLQRNACRQGWQDGSLDCYAVQHGGRRESVGTERAELNEFEQQIAAIWCEVLGIKAVMPQQSFFAVGGQSITAVQTIAKIRERLGVEVEPRLFFEVPSLREFAAAVAMLNAANNRDALPVIDRRTETDDLLLSFGQESLWFLSQLDPASTAYHIAGGVRIVGALDRGALQQAFDTLAARHDALRSVFYA</sequence>
<dbReference type="InterPro" id="IPR001242">
    <property type="entry name" value="Condensation_dom"/>
</dbReference>
<accession>A0ABT1U7P5</accession>
<dbReference type="InterPro" id="IPR045851">
    <property type="entry name" value="AMP-bd_C_sf"/>
</dbReference>
<dbReference type="InterPro" id="IPR009081">
    <property type="entry name" value="PP-bd_ACP"/>
</dbReference>
<organism evidence="6 7">
    <name type="scientific">Methylomonas rivi</name>
    <dbReference type="NCBI Taxonomy" id="2952226"/>
    <lineage>
        <taxon>Bacteria</taxon>
        <taxon>Pseudomonadati</taxon>
        <taxon>Pseudomonadota</taxon>
        <taxon>Gammaproteobacteria</taxon>
        <taxon>Methylococcales</taxon>
        <taxon>Methylococcaceae</taxon>
        <taxon>Methylomonas</taxon>
    </lineage>
</organism>
<comment type="caution">
    <text evidence="6">The sequence shown here is derived from an EMBL/GenBank/DDBJ whole genome shotgun (WGS) entry which is preliminary data.</text>
</comment>
<dbReference type="InterPro" id="IPR042099">
    <property type="entry name" value="ANL_N_sf"/>
</dbReference>
<dbReference type="SMART" id="SM00823">
    <property type="entry name" value="PKS_PP"/>
    <property type="match status" value="1"/>
</dbReference>
<dbReference type="Gene3D" id="1.10.1200.10">
    <property type="entry name" value="ACP-like"/>
    <property type="match status" value="1"/>
</dbReference>
<evidence type="ECO:0000259" key="5">
    <source>
        <dbReference type="PROSITE" id="PS50075"/>
    </source>
</evidence>
<dbReference type="InterPro" id="IPR020806">
    <property type="entry name" value="PKS_PP-bd"/>
</dbReference>
<evidence type="ECO:0000256" key="2">
    <source>
        <dbReference type="ARBA" id="ARBA00022450"/>
    </source>
</evidence>
<dbReference type="InterPro" id="IPR000873">
    <property type="entry name" value="AMP-dep_synth/lig_dom"/>
</dbReference>
<dbReference type="CDD" id="cd05931">
    <property type="entry name" value="FAAL"/>
    <property type="match status" value="1"/>
</dbReference>
<dbReference type="PANTHER" id="PTHR22754">
    <property type="entry name" value="DISCO-INTERACTING PROTEIN 2 DIP2 -RELATED"/>
    <property type="match status" value="1"/>
</dbReference>
<name>A0ABT1U7P5_9GAMM</name>
<dbReference type="SUPFAM" id="SSF52777">
    <property type="entry name" value="CoA-dependent acyltransferases"/>
    <property type="match status" value="1"/>
</dbReference>
<dbReference type="Gene3D" id="3.30.559.10">
    <property type="entry name" value="Chloramphenicol acetyltransferase-like domain"/>
    <property type="match status" value="1"/>
</dbReference>
<dbReference type="PANTHER" id="PTHR22754:SF32">
    <property type="entry name" value="DISCO-INTERACTING PROTEIN 2"/>
    <property type="match status" value="1"/>
</dbReference>
<dbReference type="RefSeq" id="WP_256616312.1">
    <property type="nucleotide sequence ID" value="NZ_JANIBK010000106.1"/>
</dbReference>
<dbReference type="InterPro" id="IPR040097">
    <property type="entry name" value="FAAL/FAAC"/>
</dbReference>
<keyword evidence="3" id="KW-0597">Phosphoprotein</keyword>
<dbReference type="Pfam" id="PF00501">
    <property type="entry name" value="AMP-binding"/>
    <property type="match status" value="1"/>
</dbReference>
<keyword evidence="4" id="KW-0436">Ligase</keyword>
<gene>
    <name evidence="6" type="ORF">NP596_15595</name>
</gene>
<feature type="non-terminal residue" evidence="6">
    <location>
        <position position="736"/>
    </location>
</feature>
<feature type="domain" description="Carrier" evidence="5">
    <location>
        <begin position="582"/>
        <end position="657"/>
    </location>
</feature>
<dbReference type="Proteomes" id="UP001524586">
    <property type="component" value="Unassembled WGS sequence"/>
</dbReference>
<proteinExistence type="inferred from homology"/>
<dbReference type="SUPFAM" id="SSF47336">
    <property type="entry name" value="ACP-like"/>
    <property type="match status" value="1"/>
</dbReference>
<evidence type="ECO:0000256" key="1">
    <source>
        <dbReference type="ARBA" id="ARBA00006432"/>
    </source>
</evidence>
<dbReference type="EMBL" id="JANIBK010000106">
    <property type="protein sequence ID" value="MCQ8129884.1"/>
    <property type="molecule type" value="Genomic_DNA"/>
</dbReference>
<dbReference type="Pfam" id="PF00668">
    <property type="entry name" value="Condensation"/>
    <property type="match status" value="1"/>
</dbReference>
<dbReference type="Gene3D" id="3.30.300.30">
    <property type="match status" value="1"/>
</dbReference>
<evidence type="ECO:0000313" key="7">
    <source>
        <dbReference type="Proteomes" id="UP001524586"/>
    </source>
</evidence>
<dbReference type="PROSITE" id="PS50075">
    <property type="entry name" value="CARRIER"/>
    <property type="match status" value="1"/>
</dbReference>
<comment type="similarity">
    <text evidence="1">Belongs to the ATP-dependent AMP-binding enzyme family.</text>
</comment>
<dbReference type="Gene3D" id="3.40.50.12780">
    <property type="entry name" value="N-terminal domain of ligase-like"/>
    <property type="match status" value="1"/>
</dbReference>